<name>A0A0G4HG81_9ALVE</name>
<dbReference type="NCBIfam" id="NF000592">
    <property type="entry name" value="PRK00013.1"/>
    <property type="match status" value="1"/>
</dbReference>
<accession>A0A0G4HG81</accession>
<keyword evidence="4" id="KW-0732">Signal</keyword>
<evidence type="ECO:0000256" key="1">
    <source>
        <dbReference type="ARBA" id="ARBA00006607"/>
    </source>
</evidence>
<dbReference type="AlphaFoldDB" id="A0A0G4HG81"/>
<dbReference type="InterPro" id="IPR027410">
    <property type="entry name" value="TCP-1-like_intermed_sf"/>
</dbReference>
<dbReference type="Pfam" id="PF00118">
    <property type="entry name" value="Cpn60_TCP1"/>
    <property type="match status" value="1"/>
</dbReference>
<reference evidence="5" key="1">
    <citation type="submission" date="2014-11" db="EMBL/GenBank/DDBJ databases">
        <authorList>
            <person name="Otto D Thomas"/>
            <person name="Naeem Raeece"/>
        </authorList>
    </citation>
    <scope>NUCLEOTIDE SEQUENCE</scope>
</reference>
<dbReference type="Gene3D" id="1.10.560.10">
    <property type="entry name" value="GroEL-like equatorial domain"/>
    <property type="match status" value="1"/>
</dbReference>
<dbReference type="FunFam" id="3.50.7.10:FF:000001">
    <property type="entry name" value="60 kDa chaperonin"/>
    <property type="match status" value="1"/>
</dbReference>
<dbReference type="InterPro" id="IPR027413">
    <property type="entry name" value="GROEL-like_equatorial_sf"/>
</dbReference>
<dbReference type="NCBIfam" id="NF009488">
    <property type="entry name" value="PRK12850.1"/>
    <property type="match status" value="1"/>
</dbReference>
<dbReference type="SUPFAM" id="SSF54849">
    <property type="entry name" value="GroEL-intermediate domain like"/>
    <property type="match status" value="1"/>
</dbReference>
<dbReference type="NCBIfam" id="NF009487">
    <property type="entry name" value="PRK12849.1"/>
    <property type="match status" value="1"/>
</dbReference>
<feature type="signal peptide" evidence="4">
    <location>
        <begin position="1"/>
        <end position="23"/>
    </location>
</feature>
<dbReference type="PhylomeDB" id="A0A0G4HG81"/>
<evidence type="ECO:0000313" key="5">
    <source>
        <dbReference type="EMBL" id="CEM42906.1"/>
    </source>
</evidence>
<dbReference type="InterPro" id="IPR002423">
    <property type="entry name" value="Cpn60/GroEL/TCP-1"/>
</dbReference>
<proteinExistence type="inferred from homology"/>
<dbReference type="Gene3D" id="3.30.260.10">
    <property type="entry name" value="TCP-1-like chaperonin intermediate domain"/>
    <property type="match status" value="1"/>
</dbReference>
<dbReference type="Gene3D" id="3.50.7.10">
    <property type="entry name" value="GroEL"/>
    <property type="match status" value="1"/>
</dbReference>
<organism evidence="5">
    <name type="scientific">Chromera velia CCMP2878</name>
    <dbReference type="NCBI Taxonomy" id="1169474"/>
    <lineage>
        <taxon>Eukaryota</taxon>
        <taxon>Sar</taxon>
        <taxon>Alveolata</taxon>
        <taxon>Colpodellida</taxon>
        <taxon>Chromeraceae</taxon>
        <taxon>Chromera</taxon>
    </lineage>
</organism>
<evidence type="ECO:0000256" key="4">
    <source>
        <dbReference type="SAM" id="SignalP"/>
    </source>
</evidence>
<dbReference type="VEuPathDB" id="CryptoDB:Cvel_27132"/>
<dbReference type="CDD" id="cd03344">
    <property type="entry name" value="GroEL"/>
    <property type="match status" value="1"/>
</dbReference>
<comment type="similarity">
    <text evidence="1 3">Belongs to the chaperonin (HSP60) family.</text>
</comment>
<dbReference type="InterPro" id="IPR027409">
    <property type="entry name" value="GroEL-like_apical_dom_sf"/>
</dbReference>
<feature type="chain" id="PRO_5005191948" evidence="4">
    <location>
        <begin position="24"/>
        <end position="644"/>
    </location>
</feature>
<dbReference type="SUPFAM" id="SSF52029">
    <property type="entry name" value="GroEL apical domain-like"/>
    <property type="match status" value="1"/>
</dbReference>
<dbReference type="GO" id="GO:0140662">
    <property type="term" value="F:ATP-dependent protein folding chaperone"/>
    <property type="evidence" value="ECO:0007669"/>
    <property type="project" value="InterPro"/>
</dbReference>
<sequence length="644" mass="70473">MKAGVKALCAVAAASLLAQPAYSFQFSSEQQGRLPLGFLGSHVKDIGRRRQLLRQPKRERRCDVVMQMGRKSKDIILGTECRSHLLEGISAVADTVKVTLGPRGRNVLLEKDYGPPMIVNDGVTIARSIELKDRKLNAGAKLVQEVASSSDDRAGDGTTSTTILTAEICKQGVQYVNDGHNPIPLQKGIQKAARMMMEEVRRLAKPCNGFSDLMNVATVATSGNTMMGEVIAKAFDKLGSNAATVLEDTPTLEDALEFTEGYTFDRGFASPYFLVGEEREAIEYQDPLVLAVDYKIEGSAQMLRLLEYFVKSKEPLVIIAEDFGAEAMQTLIINKMRGLLKVVAVKAPSFGERRKDYLRDIAIATNATLISKDVGLTLEEATPEMLGTAQGVVVRKERTSIITYPQYRVNIDARIDQLKVEREKSTSKYDKEKLDERVAALSGGIARILVGAATETEQKEKKLRYEDAINAVRAALEGGFVPGGGVTYLALASPDFEKRCMEEVERTAKQEVVGVDLDTGELVSEEIPPEMESEVELQKDGARIILKAMKSITWQIAENAGVDGNRVVKAIANSDRPFGYGWNAKTSVYGDMIKMGVIDPAKVIISAIDNAASVAGLVLTTEGMMVENEEEEKKQPAMTQQPEY</sequence>
<dbReference type="PRINTS" id="PR00298">
    <property type="entry name" value="CHAPERONIN60"/>
</dbReference>
<gene>
    <name evidence="5" type="ORF">Cvel_27132</name>
</gene>
<evidence type="ECO:0000256" key="2">
    <source>
        <dbReference type="ARBA" id="ARBA00023186"/>
    </source>
</evidence>
<dbReference type="GO" id="GO:0042026">
    <property type="term" value="P:protein refolding"/>
    <property type="evidence" value="ECO:0007669"/>
    <property type="project" value="InterPro"/>
</dbReference>
<dbReference type="EMBL" id="CDMZ01002560">
    <property type="protein sequence ID" value="CEM42906.1"/>
    <property type="molecule type" value="Genomic_DNA"/>
</dbReference>
<dbReference type="GO" id="GO:0005524">
    <property type="term" value="F:ATP binding"/>
    <property type="evidence" value="ECO:0007669"/>
    <property type="project" value="InterPro"/>
</dbReference>
<dbReference type="PANTHER" id="PTHR45633">
    <property type="entry name" value="60 KDA HEAT SHOCK PROTEIN, MITOCHONDRIAL"/>
    <property type="match status" value="1"/>
</dbReference>
<keyword evidence="2" id="KW-0143">Chaperone</keyword>
<evidence type="ECO:0000256" key="3">
    <source>
        <dbReference type="RuleBase" id="RU000418"/>
    </source>
</evidence>
<dbReference type="InterPro" id="IPR001844">
    <property type="entry name" value="Cpn60/GroEL"/>
</dbReference>
<protein>
    <submittedName>
        <fullName evidence="5">Uncharacterized protein</fullName>
    </submittedName>
</protein>
<dbReference type="SUPFAM" id="SSF48592">
    <property type="entry name" value="GroEL equatorial domain-like"/>
    <property type="match status" value="1"/>
</dbReference>
<dbReference type="NCBIfam" id="NF009489">
    <property type="entry name" value="PRK12851.1"/>
    <property type="match status" value="1"/>
</dbReference>